<accession>A0A5D0CPY8</accession>
<comment type="caution">
    <text evidence="8">The sequence shown here is derived from an EMBL/GenBank/DDBJ whole genome shotgun (WGS) entry which is preliminary data.</text>
</comment>
<comment type="subcellular location">
    <subcellularLocation>
        <location evidence="1">Membrane</location>
        <topology evidence="1">Lipid-anchor</topology>
    </subcellularLocation>
</comment>
<name>A0A5D0CPY8_9BACL</name>
<reference evidence="8 9" key="1">
    <citation type="submission" date="2019-08" db="EMBL/GenBank/DDBJ databases">
        <title>Genome sequencing of Paenibacillus faecis DSM 23593(T).</title>
        <authorList>
            <person name="Kook J.-K."/>
            <person name="Park S.-N."/>
            <person name="Lim Y.K."/>
        </authorList>
    </citation>
    <scope>NUCLEOTIDE SEQUENCE [LARGE SCALE GENOMIC DNA]</scope>
    <source>
        <strain evidence="8 9">DSM 23593</strain>
    </source>
</reference>
<dbReference type="GO" id="GO:0016020">
    <property type="term" value="C:membrane"/>
    <property type="evidence" value="ECO:0007669"/>
    <property type="project" value="UniProtKB-SubCell"/>
</dbReference>
<keyword evidence="4 7" id="KW-0472">Membrane</keyword>
<keyword evidence="7" id="KW-0812">Transmembrane</keyword>
<evidence type="ECO:0000313" key="9">
    <source>
        <dbReference type="Proteomes" id="UP000325218"/>
    </source>
</evidence>
<proteinExistence type="inferred from homology"/>
<evidence type="ECO:0000256" key="1">
    <source>
        <dbReference type="ARBA" id="ARBA00004635"/>
    </source>
</evidence>
<evidence type="ECO:0000256" key="4">
    <source>
        <dbReference type="ARBA" id="ARBA00023136"/>
    </source>
</evidence>
<dbReference type="Pfam" id="PF03180">
    <property type="entry name" value="Lipoprotein_9"/>
    <property type="match status" value="1"/>
</dbReference>
<dbReference type="PANTHER" id="PTHR30429:SF0">
    <property type="entry name" value="METHIONINE-BINDING LIPOPROTEIN METQ"/>
    <property type="match status" value="1"/>
</dbReference>
<evidence type="ECO:0000256" key="6">
    <source>
        <dbReference type="ARBA" id="ARBA00023288"/>
    </source>
</evidence>
<dbReference type="Gene3D" id="3.40.190.10">
    <property type="entry name" value="Periplasmic binding protein-like II"/>
    <property type="match status" value="2"/>
</dbReference>
<keyword evidence="6" id="KW-0449">Lipoprotein</keyword>
<dbReference type="Proteomes" id="UP000325218">
    <property type="component" value="Unassembled WGS sequence"/>
</dbReference>
<gene>
    <name evidence="8" type="ORF">FRY98_18880</name>
</gene>
<dbReference type="EMBL" id="VSDO01000004">
    <property type="protein sequence ID" value="TYA11235.1"/>
    <property type="molecule type" value="Genomic_DNA"/>
</dbReference>
<comment type="similarity">
    <text evidence="2">Belongs to the NlpA lipoprotein family.</text>
</comment>
<dbReference type="AlphaFoldDB" id="A0A5D0CPY8"/>
<keyword evidence="9" id="KW-1185">Reference proteome</keyword>
<evidence type="ECO:0000256" key="7">
    <source>
        <dbReference type="SAM" id="Phobius"/>
    </source>
</evidence>
<evidence type="ECO:0008006" key="10">
    <source>
        <dbReference type="Google" id="ProtNLM"/>
    </source>
</evidence>
<keyword evidence="3" id="KW-0732">Signal</keyword>
<evidence type="ECO:0000256" key="2">
    <source>
        <dbReference type="ARBA" id="ARBA00008973"/>
    </source>
</evidence>
<protein>
    <recommendedName>
        <fullName evidence="10">Metal ABC transporter substrate-binding protein</fullName>
    </recommendedName>
</protein>
<feature type="transmembrane region" description="Helical" evidence="7">
    <location>
        <begin position="21"/>
        <end position="42"/>
    </location>
</feature>
<evidence type="ECO:0000313" key="8">
    <source>
        <dbReference type="EMBL" id="TYA11235.1"/>
    </source>
</evidence>
<keyword evidence="5" id="KW-0564">Palmitate</keyword>
<dbReference type="PANTHER" id="PTHR30429">
    <property type="entry name" value="D-METHIONINE-BINDING LIPOPROTEIN METQ"/>
    <property type="match status" value="1"/>
</dbReference>
<keyword evidence="7" id="KW-1133">Transmembrane helix</keyword>
<dbReference type="SUPFAM" id="SSF53850">
    <property type="entry name" value="Periplasmic binding protein-like II"/>
    <property type="match status" value="1"/>
</dbReference>
<evidence type="ECO:0000256" key="5">
    <source>
        <dbReference type="ARBA" id="ARBA00023139"/>
    </source>
</evidence>
<dbReference type="InterPro" id="IPR004872">
    <property type="entry name" value="Lipoprotein_NlpA"/>
</dbReference>
<dbReference type="OrthoDB" id="9812878at2"/>
<sequence length="304" mass="33709">MNESPTTTRWKGIDPMKKHTTIILLVTALIWSAVLVGCSNSGTKNAAASSSGEASSGQESNKPDHKKIVIGLLAREQPDVQFVADKLKAEGYDIETKVFNDNIALNTATEDGSLDANFFQNKPYLKSFNESKNTHLAAYGPEIFTTPVLFVSKKYKSIDELPEGAKIGIANDSVNRARELQLLDANGLVKLKEGVDLPTLLDIEENPKKLNFVETDPRNRVGIFPDLDAMTAPSITVYQMNDPEVVKLFEETKEVYSNYGGIVFVVKEGYENTEWLDKAIALMTSQEYADWLLETYHGVKQPLN</sequence>
<evidence type="ECO:0000256" key="3">
    <source>
        <dbReference type="ARBA" id="ARBA00022729"/>
    </source>
</evidence>
<organism evidence="8 9">
    <name type="scientific">Paenibacillus faecis</name>
    <dbReference type="NCBI Taxonomy" id="862114"/>
    <lineage>
        <taxon>Bacteria</taxon>
        <taxon>Bacillati</taxon>
        <taxon>Bacillota</taxon>
        <taxon>Bacilli</taxon>
        <taxon>Bacillales</taxon>
        <taxon>Paenibacillaceae</taxon>
        <taxon>Paenibacillus</taxon>
    </lineage>
</organism>